<sequence>MDYRIALPKLLPPVSYDRNGAELKISLLAEANALNTVQAHATKVLNAVTPFYAGELLEDWERVLGLIIDKADLYQARLERVLEKLAEVGGLSIPYFIGLAAKTGYEISISEGADEIFRAGVNRVGDRLGSDDLLWVWRVHVKSKFEKIYYFRAGMSHANDRLRVYADPALEAILNDLKPAFTYITFFYSDLNEES</sequence>
<comment type="caution">
    <text evidence="1">The sequence shown here is derived from an EMBL/GenBank/DDBJ whole genome shotgun (WGS) entry which is preliminary data.</text>
</comment>
<dbReference type="Proteomes" id="UP001500631">
    <property type="component" value="Unassembled WGS sequence"/>
</dbReference>
<proteinExistence type="predicted"/>
<dbReference type="InterPro" id="IPR018755">
    <property type="entry name" value="Phage_Mu_Gp48"/>
</dbReference>
<protein>
    <submittedName>
        <fullName evidence="1">YmfQ family protein</fullName>
    </submittedName>
</protein>
<evidence type="ECO:0000313" key="1">
    <source>
        <dbReference type="EMBL" id="GAA5102767.1"/>
    </source>
</evidence>
<dbReference type="EMBL" id="BAABKE010000007">
    <property type="protein sequence ID" value="GAA5102767.1"/>
    <property type="molecule type" value="Genomic_DNA"/>
</dbReference>
<reference evidence="2" key="1">
    <citation type="journal article" date="2019" name="Int. J. Syst. Evol. Microbiol.">
        <title>The Global Catalogue of Microorganisms (GCM) 10K type strain sequencing project: providing services to taxonomists for standard genome sequencing and annotation.</title>
        <authorList>
            <consortium name="The Broad Institute Genomics Platform"/>
            <consortium name="The Broad Institute Genome Sequencing Center for Infectious Disease"/>
            <person name="Wu L."/>
            <person name="Ma J."/>
        </authorList>
    </citation>
    <scope>NUCLEOTIDE SEQUENCE [LARGE SCALE GENOMIC DNA]</scope>
    <source>
        <strain evidence="2">JCM 18424</strain>
    </source>
</reference>
<organism evidence="1 2">
    <name type="scientific">Wohlfahrtiimonas larvae</name>
    <dbReference type="NCBI Taxonomy" id="1157986"/>
    <lineage>
        <taxon>Bacteria</taxon>
        <taxon>Pseudomonadati</taxon>
        <taxon>Pseudomonadota</taxon>
        <taxon>Gammaproteobacteria</taxon>
        <taxon>Cardiobacteriales</taxon>
        <taxon>Ignatzschineriaceae</taxon>
        <taxon>Wohlfahrtiimonas</taxon>
    </lineage>
</organism>
<evidence type="ECO:0000313" key="2">
    <source>
        <dbReference type="Proteomes" id="UP001500631"/>
    </source>
</evidence>
<keyword evidence="2" id="KW-1185">Reference proteome</keyword>
<dbReference type="Pfam" id="PF10076">
    <property type="entry name" value="Phage_Mu_Gp48"/>
    <property type="match status" value="1"/>
</dbReference>
<accession>A0ABP9MVE0</accession>
<gene>
    <name evidence="1" type="ORF">GCM10023338_20480</name>
</gene>
<name>A0ABP9MVE0_9GAMM</name>